<proteinExistence type="predicted"/>
<evidence type="ECO:0000313" key="2">
    <source>
        <dbReference type="Proteomes" id="UP000254253"/>
    </source>
</evidence>
<keyword evidence="2" id="KW-1185">Reference proteome</keyword>
<reference evidence="1 2" key="1">
    <citation type="submission" date="2018-06" db="EMBL/GenBank/DDBJ databases">
        <authorList>
            <consortium name="Pathogen Informatics"/>
            <person name="Doyle S."/>
        </authorList>
    </citation>
    <scope>NUCLEOTIDE SEQUENCE [LARGE SCALE GENOMIC DNA]</scope>
    <source>
        <strain evidence="1 2">NCTC4191</strain>
    </source>
</reference>
<dbReference type="AlphaFoldDB" id="A0A380TXR5"/>
<sequence>MSMNQQKFKLPPRKWYSLEQAIEKIYKLTGERITIEDIYYYWGNYQLLLSIKVSIFPDYLRIGSHDINMKDVISLEDIELNKYDIIYDITETHPFSVLNGEQIQAIIESNPNFFKDYTSHSHFENLIIDDVYEEDLFCVTGIKKDIRFIDSEIKLKNIDTLIYPNIFSDSRKIFRVKFIESIEELSISFKDFYILHDDLTEFLTNNDQNIKNKIENKNTKTTNSQSEFIRSLLIAHYGEDVTKNIRKHLDSPHSEIRKDLELKGLKVPSGKTVQNWLR</sequence>
<name>A0A380TXR5_ACTLI</name>
<dbReference type="EMBL" id="UFRN01000002">
    <property type="protein sequence ID" value="SUT92707.1"/>
    <property type="molecule type" value="Genomic_DNA"/>
</dbReference>
<accession>A0A380TXR5</accession>
<organism evidence="1 2">
    <name type="scientific">Actinobacillus lignieresii</name>
    <dbReference type="NCBI Taxonomy" id="720"/>
    <lineage>
        <taxon>Bacteria</taxon>
        <taxon>Pseudomonadati</taxon>
        <taxon>Pseudomonadota</taxon>
        <taxon>Gammaproteobacteria</taxon>
        <taxon>Pasteurellales</taxon>
        <taxon>Pasteurellaceae</taxon>
        <taxon>Actinobacillus</taxon>
    </lineage>
</organism>
<protein>
    <submittedName>
        <fullName evidence="1">Uncharacterized protein</fullName>
    </submittedName>
</protein>
<dbReference type="Proteomes" id="UP000254253">
    <property type="component" value="Unassembled WGS sequence"/>
</dbReference>
<gene>
    <name evidence="1" type="ORF">NCTC4191_00918</name>
</gene>
<evidence type="ECO:0000313" key="1">
    <source>
        <dbReference type="EMBL" id="SUT92707.1"/>
    </source>
</evidence>
<dbReference type="RefSeq" id="WP_115590398.1">
    <property type="nucleotide sequence ID" value="NZ_UFRN01000002.1"/>
</dbReference>